<reference evidence="1 2" key="1">
    <citation type="journal article" date="2019" name="Sci. Rep.">
        <title>Orb-weaving spider Araneus ventricosus genome elucidates the spidroin gene catalogue.</title>
        <authorList>
            <person name="Kono N."/>
            <person name="Nakamura H."/>
            <person name="Ohtoshi R."/>
            <person name="Moran D.A.P."/>
            <person name="Shinohara A."/>
            <person name="Yoshida Y."/>
            <person name="Fujiwara M."/>
            <person name="Mori M."/>
            <person name="Tomita M."/>
            <person name="Arakawa K."/>
        </authorList>
    </citation>
    <scope>NUCLEOTIDE SEQUENCE [LARGE SCALE GENOMIC DNA]</scope>
</reference>
<keyword evidence="2" id="KW-1185">Reference proteome</keyword>
<dbReference type="SUPFAM" id="SSF53098">
    <property type="entry name" value="Ribonuclease H-like"/>
    <property type="match status" value="1"/>
</dbReference>
<comment type="caution">
    <text evidence="1">The sequence shown here is derived from an EMBL/GenBank/DDBJ whole genome shotgun (WGS) entry which is preliminary data.</text>
</comment>
<dbReference type="InterPro" id="IPR036397">
    <property type="entry name" value="RNaseH_sf"/>
</dbReference>
<name>A0A4Y2CAP7_ARAVE</name>
<organism evidence="1 2">
    <name type="scientific">Araneus ventricosus</name>
    <name type="common">Orbweaver spider</name>
    <name type="synonym">Epeira ventricosa</name>
    <dbReference type="NCBI Taxonomy" id="182803"/>
    <lineage>
        <taxon>Eukaryota</taxon>
        <taxon>Metazoa</taxon>
        <taxon>Ecdysozoa</taxon>
        <taxon>Arthropoda</taxon>
        <taxon>Chelicerata</taxon>
        <taxon>Arachnida</taxon>
        <taxon>Araneae</taxon>
        <taxon>Araneomorphae</taxon>
        <taxon>Entelegynae</taxon>
        <taxon>Araneoidea</taxon>
        <taxon>Araneidae</taxon>
        <taxon>Araneus</taxon>
    </lineage>
</organism>
<dbReference type="EMBL" id="BGPR01000170">
    <property type="protein sequence ID" value="GBM01522.1"/>
    <property type="molecule type" value="Genomic_DNA"/>
</dbReference>
<dbReference type="PANTHER" id="PTHR47331:SF2">
    <property type="match status" value="1"/>
</dbReference>
<sequence length="243" mass="27843">MEVLAALVGARVTNSVIEALDYKEVKCYYCSDSSTVLSWISREENWSVFVRNQRPEVDNGPLTENRVPYASVFQITGVDEAGPLFLRGNQKDLVLFFTCSVYRAVHLELITCLSIEAFLMGFRMFVARRGRRSTIYCDNRTNFVGAANLLHGLHWPSVGNLTCQQLHGGRLVERLIRILKVLLKRVFGQVQLFYEEMLTILCDCEALINSRLLTCVSESKQCQYLLRHSYKMSKNGVHRIYMV</sequence>
<evidence type="ECO:0008006" key="3">
    <source>
        <dbReference type="Google" id="ProtNLM"/>
    </source>
</evidence>
<protein>
    <recommendedName>
        <fullName evidence="3">Integrase catalytic domain-containing protein</fullName>
    </recommendedName>
</protein>
<dbReference type="OrthoDB" id="6431442at2759"/>
<evidence type="ECO:0000313" key="1">
    <source>
        <dbReference type="EMBL" id="GBM01522.1"/>
    </source>
</evidence>
<proteinExistence type="predicted"/>
<dbReference type="Proteomes" id="UP000499080">
    <property type="component" value="Unassembled WGS sequence"/>
</dbReference>
<dbReference type="Gene3D" id="3.30.420.10">
    <property type="entry name" value="Ribonuclease H-like superfamily/Ribonuclease H"/>
    <property type="match status" value="1"/>
</dbReference>
<dbReference type="PANTHER" id="PTHR47331">
    <property type="entry name" value="PHD-TYPE DOMAIN-CONTAINING PROTEIN"/>
    <property type="match status" value="1"/>
</dbReference>
<dbReference type="InterPro" id="IPR012337">
    <property type="entry name" value="RNaseH-like_sf"/>
</dbReference>
<dbReference type="AlphaFoldDB" id="A0A4Y2CAP7"/>
<evidence type="ECO:0000313" key="2">
    <source>
        <dbReference type="Proteomes" id="UP000499080"/>
    </source>
</evidence>
<dbReference type="GO" id="GO:0003676">
    <property type="term" value="F:nucleic acid binding"/>
    <property type="evidence" value="ECO:0007669"/>
    <property type="project" value="InterPro"/>
</dbReference>
<accession>A0A4Y2CAP7</accession>
<gene>
    <name evidence="1" type="ORF">AVEN_209327_1</name>
</gene>